<dbReference type="InterPro" id="IPR007395">
    <property type="entry name" value="Zn_peptidase_2"/>
</dbReference>
<dbReference type="EMBL" id="JANKAS010000002">
    <property type="protein sequence ID" value="MCR1898170.1"/>
    <property type="molecule type" value="Genomic_DNA"/>
</dbReference>
<keyword evidence="1" id="KW-1133">Transmembrane helix</keyword>
<keyword evidence="1" id="KW-0812">Transmembrane</keyword>
<feature type="transmembrane region" description="Helical" evidence="1">
    <location>
        <begin position="150"/>
        <end position="168"/>
    </location>
</feature>
<dbReference type="PANTHER" id="PTHR36434">
    <property type="entry name" value="MEMBRANE PROTEASE YUGP-RELATED"/>
    <property type="match status" value="1"/>
</dbReference>
<accession>A0AAE3KYT9</accession>
<name>A0AAE3KYT9_9FIRM</name>
<sequence length="227" mass="24949">MLYWGDMSFILLIPAMIFAIYAQGKVKTTFDRYLRVRNSRGYTGMQVARRILDSQGLYDVPIELTGGHLSDHYDPRKKVLRLSNAVYNGSSVASVGVAAHEVGHAIQHAKGYAPLMIRNFIAPIASFGSQAAWFLFVIGLMFPATGMMDIGILFFLVAVLFQIITLPVEFNASNRAIGLLENQGLLSSGELVPTKKVLQAAALTYVAATVVALSQLLRLLMIRGRRD</sequence>
<feature type="transmembrane region" description="Helical" evidence="1">
    <location>
        <begin position="197"/>
        <end position="221"/>
    </location>
</feature>
<dbReference type="Proteomes" id="UP001205748">
    <property type="component" value="Unassembled WGS sequence"/>
</dbReference>
<dbReference type="Pfam" id="PF04298">
    <property type="entry name" value="Zn_peptidase_2"/>
    <property type="match status" value="1"/>
</dbReference>
<protein>
    <submittedName>
        <fullName evidence="2">Zinc metallopeptidase</fullName>
    </submittedName>
</protein>
<dbReference type="AlphaFoldDB" id="A0AAE3KYT9"/>
<gene>
    <name evidence="2" type="ORF">NSA47_04100</name>
</gene>
<feature type="transmembrane region" description="Helical" evidence="1">
    <location>
        <begin position="120"/>
        <end position="143"/>
    </location>
</feature>
<evidence type="ECO:0000313" key="3">
    <source>
        <dbReference type="Proteomes" id="UP001205748"/>
    </source>
</evidence>
<evidence type="ECO:0000256" key="1">
    <source>
        <dbReference type="SAM" id="Phobius"/>
    </source>
</evidence>
<dbReference type="PANTHER" id="PTHR36434:SF1">
    <property type="entry name" value="MEMBRANE PROTEASE YUGP-RELATED"/>
    <property type="match status" value="1"/>
</dbReference>
<dbReference type="RefSeq" id="WP_257529627.1">
    <property type="nucleotide sequence ID" value="NZ_JANKAS010000002.1"/>
</dbReference>
<reference evidence="2" key="1">
    <citation type="submission" date="2022-07" db="EMBL/GenBank/DDBJ databases">
        <title>Enhanced cultured diversity of the mouse gut microbiota enables custom-made synthetic communities.</title>
        <authorList>
            <person name="Afrizal A."/>
        </authorList>
    </citation>
    <scope>NUCLEOTIDE SEQUENCE</scope>
    <source>
        <strain evidence="2">DSM 28593</strain>
    </source>
</reference>
<comment type="caution">
    <text evidence="2">The sequence shown here is derived from an EMBL/GenBank/DDBJ whole genome shotgun (WGS) entry which is preliminary data.</text>
</comment>
<evidence type="ECO:0000313" key="2">
    <source>
        <dbReference type="EMBL" id="MCR1898170.1"/>
    </source>
</evidence>
<proteinExistence type="predicted"/>
<keyword evidence="3" id="KW-1185">Reference proteome</keyword>
<keyword evidence="1" id="KW-0472">Membrane</keyword>
<organism evidence="2 3">
    <name type="scientific">Irregularibacter muris</name>
    <dbReference type="NCBI Taxonomy" id="1796619"/>
    <lineage>
        <taxon>Bacteria</taxon>
        <taxon>Bacillati</taxon>
        <taxon>Bacillota</taxon>
        <taxon>Clostridia</taxon>
        <taxon>Eubacteriales</taxon>
        <taxon>Eubacteriaceae</taxon>
        <taxon>Irregularibacter</taxon>
    </lineage>
</organism>